<accession>A0A4Z1NCN7</accession>
<organism evidence="1 2">
    <name type="scientific">Venturia nashicola</name>
    <dbReference type="NCBI Taxonomy" id="86259"/>
    <lineage>
        <taxon>Eukaryota</taxon>
        <taxon>Fungi</taxon>
        <taxon>Dikarya</taxon>
        <taxon>Ascomycota</taxon>
        <taxon>Pezizomycotina</taxon>
        <taxon>Dothideomycetes</taxon>
        <taxon>Pleosporomycetidae</taxon>
        <taxon>Venturiales</taxon>
        <taxon>Venturiaceae</taxon>
        <taxon>Venturia</taxon>
    </lineage>
</organism>
<name>A0A4Z1NCN7_9PEZI</name>
<dbReference type="Proteomes" id="UP000298493">
    <property type="component" value="Unassembled WGS sequence"/>
</dbReference>
<protein>
    <submittedName>
        <fullName evidence="1">Uncharacterized protein</fullName>
    </submittedName>
</protein>
<evidence type="ECO:0000313" key="2">
    <source>
        <dbReference type="Proteomes" id="UP000298493"/>
    </source>
</evidence>
<evidence type="ECO:0000313" key="1">
    <source>
        <dbReference type="EMBL" id="TID13096.1"/>
    </source>
</evidence>
<keyword evidence="2" id="KW-1185">Reference proteome</keyword>
<sequence>MSPTPTTTVLQTLKSHIIRDLTLLHNPSPNSLSSSTTPPPKITFETITTTSSTFIITFISNGQKEVLREESKFARSPAATVEKAWFELYRVVAGKAGWIHGGDWERDVVGEGGVVGQVWRADLADVGKGEEGGEVWVLAALLMRMWDKQKPLRVVNYYSQIVVDVCACGCRERHAGFQPALRRGTFVYSIAVEPSYMDSIAVVPSYTALPWYLRTQHCVDFVHTLNPTVSASPCLRQFIHILLCKLRTASLRSTRFVAEFDLNTSSSSYTIFSFRPFSLSHLTVVS</sequence>
<dbReference type="EMBL" id="SNSC02000029">
    <property type="protein sequence ID" value="TID13096.1"/>
    <property type="molecule type" value="Genomic_DNA"/>
</dbReference>
<comment type="caution">
    <text evidence="1">The sequence shown here is derived from an EMBL/GenBank/DDBJ whole genome shotgun (WGS) entry which is preliminary data.</text>
</comment>
<dbReference type="AlphaFoldDB" id="A0A4Z1NCN7"/>
<reference evidence="1 2" key="1">
    <citation type="submission" date="2019-04" db="EMBL/GenBank/DDBJ databases">
        <title>High contiguity whole genome sequence and gene annotation resource for two Venturia nashicola isolates.</title>
        <authorList>
            <person name="Prokchorchik M."/>
            <person name="Won K."/>
            <person name="Lee Y."/>
            <person name="Choi E.D."/>
            <person name="Segonzac C."/>
            <person name="Sohn K.H."/>
        </authorList>
    </citation>
    <scope>NUCLEOTIDE SEQUENCE [LARGE SCALE GENOMIC DNA]</scope>
    <source>
        <strain evidence="1 2">PRI2</strain>
    </source>
</reference>
<proteinExistence type="predicted"/>
<gene>
    <name evidence="1" type="ORF">E6O75_ATG10045</name>
</gene>